<reference evidence="3 4" key="2">
    <citation type="submission" date="2020-03" db="EMBL/GenBank/DDBJ databases">
        <authorList>
            <person name="Ichikawa N."/>
            <person name="Kimura A."/>
            <person name="Kitahashi Y."/>
            <person name="Uohara A."/>
        </authorList>
    </citation>
    <scope>NUCLEOTIDE SEQUENCE [LARGE SCALE GENOMIC DNA]</scope>
    <source>
        <strain evidence="3 4">NBRC 108639</strain>
    </source>
</reference>
<dbReference type="AlphaFoldDB" id="A0A6V8KQ72"/>
<dbReference type="EMBL" id="BLPF01000003">
    <property type="protein sequence ID" value="GFJ83897.1"/>
    <property type="molecule type" value="Genomic_DNA"/>
</dbReference>
<organism evidence="3 4">
    <name type="scientific">Phytohabitans houttuyneae</name>
    <dbReference type="NCBI Taxonomy" id="1076126"/>
    <lineage>
        <taxon>Bacteria</taxon>
        <taxon>Bacillati</taxon>
        <taxon>Actinomycetota</taxon>
        <taxon>Actinomycetes</taxon>
        <taxon>Micromonosporales</taxon>
        <taxon>Micromonosporaceae</taxon>
    </lineage>
</organism>
<feature type="region of interest" description="Disordered" evidence="1">
    <location>
        <begin position="337"/>
        <end position="356"/>
    </location>
</feature>
<comment type="caution">
    <text evidence="3">The sequence shown here is derived from an EMBL/GenBank/DDBJ whole genome shotgun (WGS) entry which is preliminary data.</text>
</comment>
<evidence type="ECO:0000313" key="4">
    <source>
        <dbReference type="Proteomes" id="UP000482800"/>
    </source>
</evidence>
<dbReference type="Proteomes" id="UP000482800">
    <property type="component" value="Unassembled WGS sequence"/>
</dbReference>
<feature type="transmembrane region" description="Helical" evidence="2">
    <location>
        <begin position="127"/>
        <end position="145"/>
    </location>
</feature>
<evidence type="ECO:0000256" key="2">
    <source>
        <dbReference type="SAM" id="Phobius"/>
    </source>
</evidence>
<accession>A0A6V8KQ72</accession>
<feature type="transmembrane region" description="Helical" evidence="2">
    <location>
        <begin position="157"/>
        <end position="179"/>
    </location>
</feature>
<keyword evidence="2" id="KW-1133">Transmembrane helix</keyword>
<feature type="transmembrane region" description="Helical" evidence="2">
    <location>
        <begin position="56"/>
        <end position="83"/>
    </location>
</feature>
<evidence type="ECO:0000256" key="1">
    <source>
        <dbReference type="SAM" id="MobiDB-lite"/>
    </source>
</evidence>
<evidence type="ECO:0000313" key="3">
    <source>
        <dbReference type="EMBL" id="GFJ83897.1"/>
    </source>
</evidence>
<feature type="transmembrane region" description="Helical" evidence="2">
    <location>
        <begin position="18"/>
        <end position="36"/>
    </location>
</feature>
<feature type="transmembrane region" description="Helical" evidence="2">
    <location>
        <begin position="185"/>
        <end position="204"/>
    </location>
</feature>
<keyword evidence="2" id="KW-0812">Transmembrane</keyword>
<protein>
    <submittedName>
        <fullName evidence="3">Uncharacterized protein</fullName>
    </submittedName>
</protein>
<gene>
    <name evidence="3" type="ORF">Phou_080770</name>
</gene>
<sequence>MTAPPPEGASTSRASEGFWTLFVALPAAFSILRLWVESGGQLQTMLLLVSNVSATTLAAAMFITGTPLVTAAIVAAATIGSVLEVSRRSGAPAESARPLLARFTRALPGWFLAGTFVLAFATWKILYLPMLVLAAVAVLQRTAWYGRIGTEPAWMRVAVVSLALAVYAWVVAPTVWHAWATRQSLGVALLVAPALLVPAITGPVHPWLARLISVVCPSGLAVLLLLSAGPVLATPVLPLTVTVIENNVDDGADRLEYVRGHVISGDENNTMVLQEKGGVRYVPNATIHQQVLCSVADELPRYRLRIRGLHVEDSLLRALGRRVRPVAVTDAACRVSPSGNEQVSAATPNLGPARHS</sequence>
<dbReference type="RefSeq" id="WP_173066907.1">
    <property type="nucleotide sequence ID" value="NZ_BAABGO010000030.1"/>
</dbReference>
<reference evidence="3 4" key="1">
    <citation type="submission" date="2020-03" db="EMBL/GenBank/DDBJ databases">
        <title>Whole genome shotgun sequence of Phytohabitans houttuyneae NBRC 108639.</title>
        <authorList>
            <person name="Komaki H."/>
            <person name="Tamura T."/>
        </authorList>
    </citation>
    <scope>NUCLEOTIDE SEQUENCE [LARGE SCALE GENOMIC DNA]</scope>
    <source>
        <strain evidence="3 4">NBRC 108639</strain>
    </source>
</reference>
<keyword evidence="2" id="KW-0472">Membrane</keyword>
<feature type="transmembrane region" description="Helical" evidence="2">
    <location>
        <begin position="211"/>
        <end position="233"/>
    </location>
</feature>
<proteinExistence type="predicted"/>
<keyword evidence="4" id="KW-1185">Reference proteome</keyword>
<feature type="compositionally biased region" description="Polar residues" evidence="1">
    <location>
        <begin position="337"/>
        <end position="347"/>
    </location>
</feature>
<name>A0A6V8KQ72_9ACTN</name>